<accession>A0A559IY97</accession>
<protein>
    <submittedName>
        <fullName evidence="1">HAD family phosphatase</fullName>
    </submittedName>
</protein>
<evidence type="ECO:0000313" key="2">
    <source>
        <dbReference type="Proteomes" id="UP000318102"/>
    </source>
</evidence>
<dbReference type="NCBIfam" id="TIGR01484">
    <property type="entry name" value="HAD-SF-IIB"/>
    <property type="match status" value="1"/>
</dbReference>
<organism evidence="1 2">
    <name type="scientific">Paenibacillus agilis</name>
    <dbReference type="NCBI Taxonomy" id="3020863"/>
    <lineage>
        <taxon>Bacteria</taxon>
        <taxon>Bacillati</taxon>
        <taxon>Bacillota</taxon>
        <taxon>Bacilli</taxon>
        <taxon>Bacillales</taxon>
        <taxon>Paenibacillaceae</taxon>
        <taxon>Paenibacillus</taxon>
    </lineage>
</organism>
<dbReference type="InterPro" id="IPR000150">
    <property type="entry name" value="Cof"/>
</dbReference>
<dbReference type="InterPro" id="IPR023214">
    <property type="entry name" value="HAD_sf"/>
</dbReference>
<dbReference type="OrthoDB" id="9790031at2"/>
<gene>
    <name evidence="1" type="ORF">FPZ44_05780</name>
</gene>
<dbReference type="PANTHER" id="PTHR10000:SF8">
    <property type="entry name" value="HAD SUPERFAMILY HYDROLASE-LIKE, TYPE 3"/>
    <property type="match status" value="1"/>
</dbReference>
<dbReference type="AlphaFoldDB" id="A0A559IY97"/>
<name>A0A559IY97_9BACL</name>
<sequence>MNNIKMIALDMDGTLLHDDHSLSEMNANTIREVAAQGVEIVLCTGRSPVSTLPYLDKLGLEGVVITHNGAATVASKDKSMLHQFELSQMDLEPYLTYCNEEKVHYDINTAFDLYVNQVDLLSADWLNTYKQFLIEPKNFPGWDNLASPVLKLTMSGYKEDIDRVQQALSLWDHKVQFIRSGDFFIDIMHKEATKGNALKQLTQLRGISSDNVMAVGNYYNDMTMIQFAGIGVAMDNSPIDVKAAADEVTLSNNDDGVHAVLKKYFLS</sequence>
<dbReference type="Gene3D" id="3.30.1240.10">
    <property type="match status" value="1"/>
</dbReference>
<evidence type="ECO:0000313" key="1">
    <source>
        <dbReference type="EMBL" id="TVX92600.1"/>
    </source>
</evidence>
<dbReference type="InterPro" id="IPR036412">
    <property type="entry name" value="HAD-like_sf"/>
</dbReference>
<dbReference type="PANTHER" id="PTHR10000">
    <property type="entry name" value="PHOSPHOSERINE PHOSPHATASE"/>
    <property type="match status" value="1"/>
</dbReference>
<keyword evidence="2" id="KW-1185">Reference proteome</keyword>
<dbReference type="Gene3D" id="3.40.50.1000">
    <property type="entry name" value="HAD superfamily/HAD-like"/>
    <property type="match status" value="1"/>
</dbReference>
<dbReference type="RefSeq" id="WP_144988217.1">
    <property type="nucleotide sequence ID" value="NZ_VNJK01000001.1"/>
</dbReference>
<comment type="caution">
    <text evidence="1">The sequence shown here is derived from an EMBL/GenBank/DDBJ whole genome shotgun (WGS) entry which is preliminary data.</text>
</comment>
<dbReference type="NCBIfam" id="TIGR00099">
    <property type="entry name" value="Cof-subfamily"/>
    <property type="match status" value="1"/>
</dbReference>
<dbReference type="CDD" id="cd07516">
    <property type="entry name" value="HAD_Pase"/>
    <property type="match status" value="1"/>
</dbReference>
<reference evidence="1 2" key="1">
    <citation type="submission" date="2019-07" db="EMBL/GenBank/DDBJ databases">
        <authorList>
            <person name="Kim J."/>
        </authorList>
    </citation>
    <scope>NUCLEOTIDE SEQUENCE [LARGE SCALE GENOMIC DNA]</scope>
    <source>
        <strain evidence="1 2">N4</strain>
    </source>
</reference>
<dbReference type="GO" id="GO:0005829">
    <property type="term" value="C:cytosol"/>
    <property type="evidence" value="ECO:0007669"/>
    <property type="project" value="TreeGrafter"/>
</dbReference>
<dbReference type="Proteomes" id="UP000318102">
    <property type="component" value="Unassembled WGS sequence"/>
</dbReference>
<dbReference type="GO" id="GO:0000287">
    <property type="term" value="F:magnesium ion binding"/>
    <property type="evidence" value="ECO:0007669"/>
    <property type="project" value="TreeGrafter"/>
</dbReference>
<dbReference type="InterPro" id="IPR006379">
    <property type="entry name" value="HAD-SF_hydro_IIB"/>
</dbReference>
<dbReference type="SUPFAM" id="SSF56784">
    <property type="entry name" value="HAD-like"/>
    <property type="match status" value="1"/>
</dbReference>
<dbReference type="GO" id="GO:0016791">
    <property type="term" value="F:phosphatase activity"/>
    <property type="evidence" value="ECO:0007669"/>
    <property type="project" value="TreeGrafter"/>
</dbReference>
<dbReference type="Pfam" id="PF08282">
    <property type="entry name" value="Hydrolase_3"/>
    <property type="match status" value="1"/>
</dbReference>
<dbReference type="EMBL" id="VNJK01000001">
    <property type="protein sequence ID" value="TVX92600.1"/>
    <property type="molecule type" value="Genomic_DNA"/>
</dbReference>
<dbReference type="SFLD" id="SFLDG01140">
    <property type="entry name" value="C2.B:_Phosphomannomutase_and_P"/>
    <property type="match status" value="1"/>
</dbReference>
<proteinExistence type="predicted"/>
<dbReference type="SFLD" id="SFLDS00003">
    <property type="entry name" value="Haloacid_Dehalogenase"/>
    <property type="match status" value="1"/>
</dbReference>